<gene>
    <name evidence="1" type="ORF">QFC24_004113</name>
</gene>
<protein>
    <submittedName>
        <fullName evidence="1">Uncharacterized protein</fullName>
    </submittedName>
</protein>
<proteinExistence type="predicted"/>
<dbReference type="Proteomes" id="UP001234202">
    <property type="component" value="Unassembled WGS sequence"/>
</dbReference>
<organism evidence="1 2">
    <name type="scientific">Naganishia onofrii</name>
    <dbReference type="NCBI Taxonomy" id="1851511"/>
    <lineage>
        <taxon>Eukaryota</taxon>
        <taxon>Fungi</taxon>
        <taxon>Dikarya</taxon>
        <taxon>Basidiomycota</taxon>
        <taxon>Agaricomycotina</taxon>
        <taxon>Tremellomycetes</taxon>
        <taxon>Filobasidiales</taxon>
        <taxon>Filobasidiaceae</taxon>
        <taxon>Naganishia</taxon>
    </lineage>
</organism>
<accession>A0ACC2XH20</accession>
<evidence type="ECO:0000313" key="1">
    <source>
        <dbReference type="EMBL" id="KAJ9122684.1"/>
    </source>
</evidence>
<keyword evidence="2" id="KW-1185">Reference proteome</keyword>
<reference evidence="1" key="1">
    <citation type="submission" date="2023-04" db="EMBL/GenBank/DDBJ databases">
        <title>Draft Genome sequencing of Naganishia species isolated from polar environments using Oxford Nanopore Technology.</title>
        <authorList>
            <person name="Leo P."/>
            <person name="Venkateswaran K."/>
        </authorList>
    </citation>
    <scope>NUCLEOTIDE SEQUENCE</scope>
    <source>
        <strain evidence="1">DBVPG 5303</strain>
    </source>
</reference>
<evidence type="ECO:0000313" key="2">
    <source>
        <dbReference type="Proteomes" id="UP001234202"/>
    </source>
</evidence>
<dbReference type="EMBL" id="JASBWV010000014">
    <property type="protein sequence ID" value="KAJ9122684.1"/>
    <property type="molecule type" value="Genomic_DNA"/>
</dbReference>
<sequence length="857" mass="96579">MLILNELAGSGRIHGDVRLLQSESFRPALRPLSSVTQLGKLNQAYLASTNARTHSATASNHLRSRMATTEKVQQPKWQVPVPVEAEPTLKVWNSLTRTKNDFIPMHGRRVDWYNCGPTVYDSAHMGHARNYLTQDMIRRILRDYFGYDVNFVMNVTDIEDKIIIRAREQHLLAAYRESHPELSEALKNDTKQAWDAYFQSKLLKCLAEADKPKEGEDLITAFQRLLKRDAEDEVWRKEARSKEEKFGLVLGSLQSALAGLSQTNDATTLIDSAKDILSWWLDKKEGHTVTDPAIFRALAAYWENSFFSDMQKLRVLPPDTITRVSEYVPEIVTFVEQIISNGFAYEENGNVWFDVGAFEGAKAKKAKGKGKEGEADDGEWEHVYAKLQPWSKGNRELLEDGEGSLTTAQGKRSSSDFALWKSGKPGEPTWPSPWGPGRPGWHIECSVMASEILGQQMDIHSGGVDLMFPHHDNEIAQSEAYHDCRQWVNYFLHTGHLHIQGLKMSKSLKNFITVEQALETYSPRQLRLAFMNQLWSNKMDLTDGVRAGVENIEETLNNFFRNVKAKISDFESRNAPSDGLHYYDQPEKQLISDLQKAQAAFRAALCDSFNTPESLDVLLTLVSQTNVYLQARPRPQNVSALRTTAEWITRMLRMFGLGEGQAVLKEGAIGWGEASTAEDSGVDREAVLMPYLRALSSFRDEVRKLALKGANSREILELCDRLRDNELVDLGVALDDQEDGNALVKLAPAEELRRARDEKKAAAEAKIARKAAAAKEAEAKRLAKLEKGKVDPALMFKPPHVEDNLYSEWDEEGIPTKDAQGVEISKAKGKKMKKDRDIQAKLHQEWLNEVNKNGASV</sequence>
<comment type="caution">
    <text evidence="1">The sequence shown here is derived from an EMBL/GenBank/DDBJ whole genome shotgun (WGS) entry which is preliminary data.</text>
</comment>
<name>A0ACC2XH20_9TREE</name>